<dbReference type="SMART" id="SM00283">
    <property type="entry name" value="MA"/>
    <property type="match status" value="1"/>
</dbReference>
<gene>
    <name evidence="7" type="ORF">AXG55_04070</name>
</gene>
<keyword evidence="8" id="KW-1185">Reference proteome</keyword>
<dbReference type="InterPro" id="IPR004089">
    <property type="entry name" value="MCPsignal_dom"/>
</dbReference>
<dbReference type="GO" id="GO:0007165">
    <property type="term" value="P:signal transduction"/>
    <property type="evidence" value="ECO:0007669"/>
    <property type="project" value="UniProtKB-KW"/>
</dbReference>
<proteinExistence type="inferred from homology"/>
<evidence type="ECO:0000256" key="2">
    <source>
        <dbReference type="ARBA" id="ARBA00029447"/>
    </source>
</evidence>
<reference evidence="7 8" key="1">
    <citation type="submission" date="2016-10" db="EMBL/GenBank/DDBJ databases">
        <title>Silvanigrella aquatica sp. nov., isolated from a freshwater lake located in the Black Forest, Germany, description of Silvanigrellaceae fam. nov., Silvanigrellales ord. nov., reclassification of the order Bdellovibrionales in the class Oligoflexia, reclassification of the families Bacteriovoracaceae and Halobacteriovoraceae in the new order Bacteriovoracales ord. nov., and reclassification of the family Pseudobacteriovoracaceae in the order Oligoflexiales.</title>
        <authorList>
            <person name="Hahn M.W."/>
            <person name="Schmidt J."/>
            <person name="Koll U."/>
            <person name="Rohde M."/>
            <person name="Verbag S."/>
            <person name="Pitt A."/>
            <person name="Nakai R."/>
            <person name="Naganuma T."/>
            <person name="Lang E."/>
        </authorList>
    </citation>
    <scope>NUCLEOTIDE SEQUENCE [LARGE SCALE GENOMIC DNA]</scope>
    <source>
        <strain evidence="7 8">MWH-Nonnen-W8red</strain>
    </source>
</reference>
<keyword evidence="5" id="KW-0472">Membrane</keyword>
<dbReference type="Proteomes" id="UP000184731">
    <property type="component" value="Chromosome"/>
</dbReference>
<evidence type="ECO:0000313" key="7">
    <source>
        <dbReference type="EMBL" id="APJ03126.1"/>
    </source>
</evidence>
<feature type="region of interest" description="Disordered" evidence="4">
    <location>
        <begin position="700"/>
        <end position="744"/>
    </location>
</feature>
<dbReference type="GO" id="GO:0005886">
    <property type="term" value="C:plasma membrane"/>
    <property type="evidence" value="ECO:0007669"/>
    <property type="project" value="TreeGrafter"/>
</dbReference>
<dbReference type="GO" id="GO:0006935">
    <property type="term" value="P:chemotaxis"/>
    <property type="evidence" value="ECO:0007669"/>
    <property type="project" value="UniProtKB-KW"/>
</dbReference>
<evidence type="ECO:0000259" key="6">
    <source>
        <dbReference type="PROSITE" id="PS50111"/>
    </source>
</evidence>
<dbReference type="PROSITE" id="PS50111">
    <property type="entry name" value="CHEMOTAXIS_TRANSDUC_2"/>
    <property type="match status" value="1"/>
</dbReference>
<sequence length="744" mass="83774">MFYKIMNSSLKVKIFILNISGIIILGITFVILSFMNFNSQEELIKNKLFLTSDNLSDSIQDQFYERYGDVKTFSLHFKNFTTNSREYVNYLNQIVKFYGIYSIITVCDLNGRLLSVNDESPDGKKINSEILYKDNFSKTNWFQETIQKKFLEDTKKDFTGVNFQDAYFDDYIEKVYKEKTYSTTFSTFIYNSKGDPIGIISTHPNFSWVEAVVTRVYDNYLKSNYKSFQVTLLNKSGDVILDYNPSQNNDKKEIQHDEKILNSYNLLKAGQPAAEKLFQGEEGTLESKNSRTGNNQIQAFKKVIGPKIVDELGWKVLVRVNASEVYSTIINSKITFFISFILIFSLIVFMSLFFSKNLGEKLKMVARNLAVGNQKLNKTSSGASVDSQQLSASAIEQAAALQETVTAVNQINAMMNKTSEMASISRKKSDENKSKVTKGKNIVRNMVESISNIKSSNTNIMDQVIEGNKRISEIVKVIAEIESKTKVINEIVFQTKLLSFNASVEAARAGEHGRGFSVVAEEVGNLAQMSGNASKEISSMLENSIHKVTNIIDDTKVNIEKILNISKDAMKSGEDISKECALIFEEIFDNTEEVNNLVYEIANSAQEQAKGVNEITHAMHELDSVTHQNSNIAQKSAQTAEELLNQSYEIEQMASHLLKIIDGDNISSTGIDKDKGTPNSGHNLRQFQNLNTQNYEAKSDKFKVDGKKATSIKPQNTPQDVNGKVKTPQPDEVPSYNDPRFEEL</sequence>
<protein>
    <recommendedName>
        <fullName evidence="6">Methyl-accepting transducer domain-containing protein</fullName>
    </recommendedName>
</protein>
<dbReference type="SUPFAM" id="SSF58104">
    <property type="entry name" value="Methyl-accepting chemotaxis protein (MCP) signaling domain"/>
    <property type="match status" value="1"/>
</dbReference>
<dbReference type="GO" id="GO:0004888">
    <property type="term" value="F:transmembrane signaling receptor activity"/>
    <property type="evidence" value="ECO:0007669"/>
    <property type="project" value="TreeGrafter"/>
</dbReference>
<organism evidence="7 8">
    <name type="scientific">Silvanigrella aquatica</name>
    <dbReference type="NCBI Taxonomy" id="1915309"/>
    <lineage>
        <taxon>Bacteria</taxon>
        <taxon>Pseudomonadati</taxon>
        <taxon>Bdellovibrionota</taxon>
        <taxon>Oligoflexia</taxon>
        <taxon>Silvanigrellales</taxon>
        <taxon>Silvanigrellaceae</taxon>
        <taxon>Silvanigrella</taxon>
    </lineage>
</organism>
<dbReference type="InterPro" id="IPR051310">
    <property type="entry name" value="MCP_chemotaxis"/>
</dbReference>
<dbReference type="AlphaFoldDB" id="A0A1L4CYU5"/>
<dbReference type="Gene3D" id="1.10.287.950">
    <property type="entry name" value="Methyl-accepting chemotaxis protein"/>
    <property type="match status" value="1"/>
</dbReference>
<dbReference type="PANTHER" id="PTHR43531">
    <property type="entry name" value="PROTEIN ICFG"/>
    <property type="match status" value="1"/>
</dbReference>
<feature type="domain" description="Methyl-accepting transducer" evidence="6">
    <location>
        <begin position="372"/>
        <end position="623"/>
    </location>
</feature>
<dbReference type="Gene3D" id="3.30.450.20">
    <property type="entry name" value="PAS domain"/>
    <property type="match status" value="1"/>
</dbReference>
<keyword evidence="1" id="KW-0145">Chemotaxis</keyword>
<feature type="transmembrane region" description="Helical" evidence="5">
    <location>
        <begin position="334"/>
        <end position="354"/>
    </location>
</feature>
<dbReference type="EMBL" id="CP017834">
    <property type="protein sequence ID" value="APJ03126.1"/>
    <property type="molecule type" value="Genomic_DNA"/>
</dbReference>
<keyword evidence="5" id="KW-0812">Transmembrane</keyword>
<evidence type="ECO:0000256" key="5">
    <source>
        <dbReference type="SAM" id="Phobius"/>
    </source>
</evidence>
<evidence type="ECO:0000256" key="4">
    <source>
        <dbReference type="SAM" id="MobiDB-lite"/>
    </source>
</evidence>
<dbReference type="STRING" id="1915309.AXG55_04070"/>
<dbReference type="PANTHER" id="PTHR43531:SF11">
    <property type="entry name" value="METHYL-ACCEPTING CHEMOTAXIS PROTEIN 3"/>
    <property type="match status" value="1"/>
</dbReference>
<dbReference type="Pfam" id="PF00015">
    <property type="entry name" value="MCPsignal"/>
    <property type="match status" value="1"/>
</dbReference>
<dbReference type="RefSeq" id="WP_233231363.1">
    <property type="nucleotide sequence ID" value="NZ_CP017834.1"/>
</dbReference>
<keyword evidence="5" id="KW-1133">Transmembrane helix</keyword>
<keyword evidence="3" id="KW-0807">Transducer</keyword>
<evidence type="ECO:0000256" key="1">
    <source>
        <dbReference type="ARBA" id="ARBA00022500"/>
    </source>
</evidence>
<accession>A0A1L4CYU5</accession>
<evidence type="ECO:0000256" key="3">
    <source>
        <dbReference type="PROSITE-ProRule" id="PRU00284"/>
    </source>
</evidence>
<dbReference type="KEGG" id="saqi:AXG55_04070"/>
<evidence type="ECO:0000313" key="8">
    <source>
        <dbReference type="Proteomes" id="UP000184731"/>
    </source>
</evidence>
<name>A0A1L4CYU5_9BACT</name>
<comment type="similarity">
    <text evidence="2">Belongs to the methyl-accepting chemotaxis (MCP) protein family.</text>
</comment>
<feature type="transmembrane region" description="Helical" evidence="5">
    <location>
        <begin position="12"/>
        <end position="35"/>
    </location>
</feature>